<evidence type="ECO:0000256" key="2">
    <source>
        <dbReference type="ARBA" id="ARBA00005417"/>
    </source>
</evidence>
<organism evidence="11 12">
    <name type="scientific">Morganella morganii</name>
    <name type="common">Proteus morganii</name>
    <dbReference type="NCBI Taxonomy" id="582"/>
    <lineage>
        <taxon>Bacteria</taxon>
        <taxon>Pseudomonadati</taxon>
        <taxon>Pseudomonadota</taxon>
        <taxon>Gammaproteobacteria</taxon>
        <taxon>Enterobacterales</taxon>
        <taxon>Morganellaceae</taxon>
        <taxon>Morganella</taxon>
    </lineage>
</organism>
<dbReference type="SMART" id="SM00382">
    <property type="entry name" value="AAA"/>
    <property type="match status" value="1"/>
</dbReference>
<dbReference type="GO" id="GO:0005524">
    <property type="term" value="F:ATP binding"/>
    <property type="evidence" value="ECO:0007669"/>
    <property type="project" value="UniProtKB-KW"/>
</dbReference>
<keyword evidence="3" id="KW-0813">Transport</keyword>
<comment type="caution">
    <text evidence="11">The sequence shown here is derived from an EMBL/GenBank/DDBJ whole genome shotgun (WGS) entry which is preliminary data.</text>
</comment>
<evidence type="ECO:0000256" key="3">
    <source>
        <dbReference type="ARBA" id="ARBA00022448"/>
    </source>
</evidence>
<dbReference type="EMBL" id="PKLF01000008">
    <property type="protein sequence ID" value="MBE8612903.1"/>
    <property type="molecule type" value="Genomic_DNA"/>
</dbReference>
<dbReference type="AlphaFoldDB" id="A0A8I0PV56"/>
<comment type="catalytic activity">
    <reaction evidence="9">
        <text>a dipeptide(out) + ATP + H2O = a dipeptide(in) + ADP + phosphate + H(+)</text>
        <dbReference type="Rhea" id="RHEA:23120"/>
        <dbReference type="ChEBI" id="CHEBI:15377"/>
        <dbReference type="ChEBI" id="CHEBI:15378"/>
        <dbReference type="ChEBI" id="CHEBI:30616"/>
        <dbReference type="ChEBI" id="CHEBI:43474"/>
        <dbReference type="ChEBI" id="CHEBI:90799"/>
        <dbReference type="ChEBI" id="CHEBI:456216"/>
        <dbReference type="EC" id="7.4.2.9"/>
    </reaction>
</comment>
<dbReference type="Proteomes" id="UP000650477">
    <property type="component" value="Unassembled WGS sequence"/>
</dbReference>
<dbReference type="EC" id="7.4.2.9" evidence="8"/>
<evidence type="ECO:0000313" key="12">
    <source>
        <dbReference type="Proteomes" id="UP000650477"/>
    </source>
</evidence>
<dbReference type="Pfam" id="PF00005">
    <property type="entry name" value="ABC_tran"/>
    <property type="match status" value="1"/>
</dbReference>
<protein>
    <recommendedName>
        <fullName evidence="8">ABC-type dipeptide transporter</fullName>
        <ecNumber evidence="8">7.4.2.9</ecNumber>
    </recommendedName>
</protein>
<evidence type="ECO:0000256" key="4">
    <source>
        <dbReference type="ARBA" id="ARBA00022475"/>
    </source>
</evidence>
<reference evidence="11" key="1">
    <citation type="submission" date="2017-12" db="EMBL/GenBank/DDBJ databases">
        <title>Genome sequencing and analysis.</title>
        <authorList>
            <person name="Huang Y.-T."/>
        </authorList>
    </citation>
    <scope>NUCLEOTIDE SEQUENCE</scope>
    <source>
        <strain evidence="11">VGH116</strain>
    </source>
</reference>
<feature type="domain" description="ABC transporter" evidence="10">
    <location>
        <begin position="6"/>
        <end position="249"/>
    </location>
</feature>
<gene>
    <name evidence="11" type="ORF">CYG68_10780</name>
</gene>
<dbReference type="PANTHER" id="PTHR43297">
    <property type="entry name" value="OLIGOPEPTIDE TRANSPORT ATP-BINDING PROTEIN APPD"/>
    <property type="match status" value="1"/>
</dbReference>
<evidence type="ECO:0000313" key="11">
    <source>
        <dbReference type="EMBL" id="MBE8612903.1"/>
    </source>
</evidence>
<dbReference type="SUPFAM" id="SSF52540">
    <property type="entry name" value="P-loop containing nucleoside triphosphate hydrolases"/>
    <property type="match status" value="1"/>
</dbReference>
<evidence type="ECO:0000256" key="5">
    <source>
        <dbReference type="ARBA" id="ARBA00022741"/>
    </source>
</evidence>
<dbReference type="PROSITE" id="PS50893">
    <property type="entry name" value="ABC_TRANSPORTER_2"/>
    <property type="match status" value="1"/>
</dbReference>
<keyword evidence="7" id="KW-0472">Membrane</keyword>
<keyword evidence="4" id="KW-1003">Cell membrane</keyword>
<dbReference type="PANTHER" id="PTHR43297:SF2">
    <property type="entry name" value="DIPEPTIDE TRANSPORT ATP-BINDING PROTEIN DPPD"/>
    <property type="match status" value="1"/>
</dbReference>
<dbReference type="InterPro" id="IPR003593">
    <property type="entry name" value="AAA+_ATPase"/>
</dbReference>
<evidence type="ECO:0000256" key="8">
    <source>
        <dbReference type="ARBA" id="ARBA00038852"/>
    </source>
</evidence>
<evidence type="ECO:0000256" key="6">
    <source>
        <dbReference type="ARBA" id="ARBA00022840"/>
    </source>
</evidence>
<evidence type="ECO:0000256" key="1">
    <source>
        <dbReference type="ARBA" id="ARBA00004417"/>
    </source>
</evidence>
<keyword evidence="6 11" id="KW-0067">ATP-binding</keyword>
<dbReference type="RefSeq" id="WP_032098120.1">
    <property type="nucleotide sequence ID" value="NZ_BFCJ01000166.1"/>
</dbReference>
<dbReference type="Gene3D" id="3.40.50.300">
    <property type="entry name" value="P-loop containing nucleotide triphosphate hydrolases"/>
    <property type="match status" value="1"/>
</dbReference>
<evidence type="ECO:0000256" key="9">
    <source>
        <dbReference type="ARBA" id="ARBA00047356"/>
    </source>
</evidence>
<dbReference type="GO" id="GO:0016887">
    <property type="term" value="F:ATP hydrolysis activity"/>
    <property type="evidence" value="ECO:0007669"/>
    <property type="project" value="InterPro"/>
</dbReference>
<sequence>MTEPLICVRNLCVDYPRAQVVKNISFTLGQERLALVGESGSGKSMTARALMGLVRKPGIVSADTLTFGQTSLLSLREKQWAALRGNDIAMIMQDPRYALNPVRNLYQQIEESLLRHQTLNKSDRRDRVFEMARAAGLSEQALSRYPGQLSGGMGQRAMIAIALINNPSVLIADEPTSALDARLRHQILELIVSQCEERRMGLLLISHDLPLVAAHCQRVMVMYQGQQVDELPAAQLPQATHPYTRTLWTCRPDAQTYGTDLPVLDRTALQALLTQETHHAGK</sequence>
<comment type="subcellular location">
    <subcellularLocation>
        <location evidence="1">Cell inner membrane</location>
        <topology evidence="1">Peripheral membrane protein</topology>
    </subcellularLocation>
</comment>
<evidence type="ECO:0000259" key="10">
    <source>
        <dbReference type="PROSITE" id="PS50893"/>
    </source>
</evidence>
<dbReference type="InterPro" id="IPR050388">
    <property type="entry name" value="ABC_Ni/Peptide_Import"/>
</dbReference>
<keyword evidence="5" id="KW-0547">Nucleotide-binding</keyword>
<dbReference type="CDD" id="cd03257">
    <property type="entry name" value="ABC_NikE_OppD_transporters"/>
    <property type="match status" value="1"/>
</dbReference>
<evidence type="ECO:0000256" key="7">
    <source>
        <dbReference type="ARBA" id="ARBA00023136"/>
    </source>
</evidence>
<name>A0A8I0PV56_MORMO</name>
<dbReference type="InterPro" id="IPR003439">
    <property type="entry name" value="ABC_transporter-like_ATP-bd"/>
</dbReference>
<dbReference type="GO" id="GO:0005886">
    <property type="term" value="C:plasma membrane"/>
    <property type="evidence" value="ECO:0007669"/>
    <property type="project" value="UniProtKB-SubCell"/>
</dbReference>
<dbReference type="InterPro" id="IPR027417">
    <property type="entry name" value="P-loop_NTPase"/>
</dbReference>
<comment type="similarity">
    <text evidence="2">Belongs to the ABC transporter superfamily.</text>
</comment>
<accession>A0A8I0PV56</accession>
<proteinExistence type="inferred from homology"/>